<evidence type="ECO:0000313" key="2">
    <source>
        <dbReference type="Proteomes" id="UP000011518"/>
    </source>
</evidence>
<gene>
    <name evidence="1" type="ORF">TREES_T100010429</name>
</gene>
<protein>
    <submittedName>
        <fullName evidence="1">Uncharacterized protein</fullName>
    </submittedName>
</protein>
<dbReference type="AlphaFoldDB" id="L9LAX9"/>
<dbReference type="EMBL" id="KB320448">
    <property type="protein sequence ID" value="ELW72028.1"/>
    <property type="molecule type" value="Genomic_DNA"/>
</dbReference>
<name>L9LAX9_TUPCH</name>
<organism evidence="1 2">
    <name type="scientific">Tupaia chinensis</name>
    <name type="common">Chinese tree shrew</name>
    <name type="synonym">Tupaia belangeri chinensis</name>
    <dbReference type="NCBI Taxonomy" id="246437"/>
    <lineage>
        <taxon>Eukaryota</taxon>
        <taxon>Metazoa</taxon>
        <taxon>Chordata</taxon>
        <taxon>Craniata</taxon>
        <taxon>Vertebrata</taxon>
        <taxon>Euteleostomi</taxon>
        <taxon>Mammalia</taxon>
        <taxon>Eutheria</taxon>
        <taxon>Euarchontoglires</taxon>
        <taxon>Scandentia</taxon>
        <taxon>Tupaiidae</taxon>
        <taxon>Tupaia</taxon>
    </lineage>
</organism>
<reference evidence="2" key="2">
    <citation type="journal article" date="2013" name="Nat. Commun.">
        <title>Genome of the Chinese tree shrew.</title>
        <authorList>
            <person name="Fan Y."/>
            <person name="Huang Z.Y."/>
            <person name="Cao C.C."/>
            <person name="Chen C.S."/>
            <person name="Chen Y.X."/>
            <person name="Fan D.D."/>
            <person name="He J."/>
            <person name="Hou H.L."/>
            <person name="Hu L."/>
            <person name="Hu X.T."/>
            <person name="Jiang X.T."/>
            <person name="Lai R."/>
            <person name="Lang Y.S."/>
            <person name="Liang B."/>
            <person name="Liao S.G."/>
            <person name="Mu D."/>
            <person name="Ma Y.Y."/>
            <person name="Niu Y.Y."/>
            <person name="Sun X.Q."/>
            <person name="Xia J.Q."/>
            <person name="Xiao J."/>
            <person name="Xiong Z.Q."/>
            <person name="Xu L."/>
            <person name="Yang L."/>
            <person name="Zhang Y."/>
            <person name="Zhao W."/>
            <person name="Zhao X.D."/>
            <person name="Zheng Y.T."/>
            <person name="Zhou J.M."/>
            <person name="Zhu Y.B."/>
            <person name="Zhang G.J."/>
            <person name="Wang J."/>
            <person name="Yao Y.G."/>
        </authorList>
    </citation>
    <scope>NUCLEOTIDE SEQUENCE [LARGE SCALE GENOMIC DNA]</scope>
</reference>
<sequence length="320" mass="35285">MVSRCPSPPSSPHSIRLPLASAKFNVAQWVLLPPEAPLEDPPREQWEELQTTDFHVWQELLHPPLGILISSFLTRSPLYRFLGRDILGIVDKLRSIFWALPLLKQQRVSDVFKETLVIALLGEVNISEVKRVVLSQALATLGLKCMSETSTEACGNVLSRPTGKNCILGSPTPEPAAIRGDLQSTWIPLSYLCFCSQTLHPSHWALLSPHANLISTPLPMPFPPPRCHHHLHHHPGPATCKLFPAPAEASFLQRASSERTRGRKTQPAPQLQASRLPVGEGSRIVGTWGPTWPTVTLACCSPQAIEGSRLGLPEDMMHTQ</sequence>
<evidence type="ECO:0000313" key="1">
    <source>
        <dbReference type="EMBL" id="ELW72028.1"/>
    </source>
</evidence>
<proteinExistence type="predicted"/>
<reference evidence="2" key="1">
    <citation type="submission" date="2012-07" db="EMBL/GenBank/DDBJ databases">
        <title>Genome of the Chinese tree shrew, a rising model animal genetically related to primates.</title>
        <authorList>
            <person name="Zhang G."/>
            <person name="Fan Y."/>
            <person name="Yao Y."/>
            <person name="Huang Z."/>
        </authorList>
    </citation>
    <scope>NUCLEOTIDE SEQUENCE [LARGE SCALE GENOMIC DNA]</scope>
</reference>
<keyword evidence="2" id="KW-1185">Reference proteome</keyword>
<accession>L9LAX9</accession>
<dbReference type="InParanoid" id="L9LAX9"/>
<dbReference type="Proteomes" id="UP000011518">
    <property type="component" value="Unassembled WGS sequence"/>
</dbReference>